<reference evidence="2 3" key="1">
    <citation type="submission" date="2015-03" db="EMBL/GenBank/DDBJ databases">
        <title>Comparative analysis of the OM43 clade including a novel species from Red Sea uncovers genomic and metabolic diversity among marine methylotrophs.</title>
        <authorList>
            <person name="Jimenez-Infante F."/>
            <person name="Ngugi D.K."/>
            <person name="Vinu M."/>
            <person name="Alam I."/>
            <person name="Kamau A."/>
            <person name="Blom J."/>
            <person name="Bajic V.B."/>
            <person name="Stingl U."/>
        </authorList>
    </citation>
    <scope>NUCLEOTIDE SEQUENCE [LARGE SCALE GENOMIC DNA]</scope>
    <source>
        <strain evidence="2 3">MBRSH7</strain>
    </source>
</reference>
<dbReference type="InterPro" id="IPR019253">
    <property type="entry name" value="DUF2244_TM"/>
</dbReference>
<evidence type="ECO:0000256" key="1">
    <source>
        <dbReference type="SAM" id="Phobius"/>
    </source>
</evidence>
<keyword evidence="1" id="KW-1133">Transmembrane helix</keyword>
<dbReference type="EMBL" id="CP011002">
    <property type="protein sequence ID" value="AKO65551.1"/>
    <property type="molecule type" value="Genomic_DNA"/>
</dbReference>
<feature type="transmembrane region" description="Helical" evidence="1">
    <location>
        <begin position="55"/>
        <end position="74"/>
    </location>
</feature>
<gene>
    <name evidence="2" type="ORF">VI33_02030</name>
</gene>
<feature type="transmembrane region" description="Helical" evidence="1">
    <location>
        <begin position="31"/>
        <end position="49"/>
    </location>
</feature>
<accession>A0A0H4IX55</accession>
<name>A0A0H4IX55_9PROT</name>
<evidence type="ECO:0000313" key="3">
    <source>
        <dbReference type="Proteomes" id="UP000066549"/>
    </source>
</evidence>
<proteinExistence type="predicted"/>
<keyword evidence="1" id="KW-0812">Transmembrane</keyword>
<dbReference type="OrthoDB" id="7062615at2"/>
<sequence>MIENKFDKQKDTQSIIIRPNPAMPWDMIKKVYIYFGCFILLIAIALTYVNLYLAIPFYGIEFLILGYALYITALKSTFYEEILISPHNIKVRFVMRKKIKEYELVRNWTNFQYEPPTRLKHSIFYFIKDGKKIFLGQRVTDDEREKLKNLIKTI</sequence>
<keyword evidence="3" id="KW-1185">Reference proteome</keyword>
<protein>
    <recommendedName>
        <fullName evidence="4">DUF2244 domain-containing protein</fullName>
    </recommendedName>
</protein>
<dbReference type="Pfam" id="PF10003">
    <property type="entry name" value="DUF2244"/>
    <property type="match status" value="1"/>
</dbReference>
<evidence type="ECO:0008006" key="4">
    <source>
        <dbReference type="Google" id="ProtNLM"/>
    </source>
</evidence>
<organism evidence="2 3">
    <name type="scientific">Methylophilales bacterium MBRS-H7</name>
    <dbReference type="NCBI Taxonomy" id="1623450"/>
    <lineage>
        <taxon>Bacteria</taxon>
        <taxon>Pseudomonadati</taxon>
        <taxon>Pseudomonadota</taxon>
        <taxon>Betaproteobacteria</taxon>
        <taxon>Nitrosomonadales</taxon>
        <taxon>OM43 clade</taxon>
    </lineage>
</organism>
<dbReference type="AlphaFoldDB" id="A0A0H4IX55"/>
<keyword evidence="1" id="KW-0472">Membrane</keyword>
<evidence type="ECO:0000313" key="2">
    <source>
        <dbReference type="EMBL" id="AKO65551.1"/>
    </source>
</evidence>
<dbReference type="Proteomes" id="UP000066549">
    <property type="component" value="Chromosome"/>
</dbReference>